<evidence type="ECO:0000313" key="1">
    <source>
        <dbReference type="EMBL" id="GES07489.1"/>
    </source>
</evidence>
<dbReference type="EMBL" id="BLAE01000006">
    <property type="protein sequence ID" value="GES07489.1"/>
    <property type="molecule type" value="Genomic_DNA"/>
</dbReference>
<dbReference type="Proteomes" id="UP000331127">
    <property type="component" value="Unassembled WGS sequence"/>
</dbReference>
<dbReference type="AlphaFoldDB" id="A0A5M3WGX5"/>
<protein>
    <submittedName>
        <fullName evidence="1">Uncharacterized protein</fullName>
    </submittedName>
</protein>
<comment type="caution">
    <text evidence="1">The sequence shown here is derived from an EMBL/GenBank/DDBJ whole genome shotgun (WGS) entry which is preliminary data.</text>
</comment>
<gene>
    <name evidence="1" type="ORF">Amac_010840</name>
</gene>
<evidence type="ECO:0000313" key="2">
    <source>
        <dbReference type="Proteomes" id="UP000331127"/>
    </source>
</evidence>
<sequence length="120" mass="12752">MPLCCPVADPCDRHKTKLTGAEPDWNVRTERLLEAALYALRSEEDPLPLISAAETACRISVGELPAAEMDGYPFPGEDSGPECTCPTDLKARGGFTSSCRACSPAIPRPTTSEPSEGGSR</sequence>
<organism evidence="1 2">
    <name type="scientific">Acrocarpospora macrocephala</name>
    <dbReference type="NCBI Taxonomy" id="150177"/>
    <lineage>
        <taxon>Bacteria</taxon>
        <taxon>Bacillati</taxon>
        <taxon>Actinomycetota</taxon>
        <taxon>Actinomycetes</taxon>
        <taxon>Streptosporangiales</taxon>
        <taxon>Streptosporangiaceae</taxon>
        <taxon>Acrocarpospora</taxon>
    </lineage>
</organism>
<name>A0A5M3WGX5_9ACTN</name>
<dbReference type="RefSeq" id="WP_155353195.1">
    <property type="nucleotide sequence ID" value="NZ_BAAAHL010000012.1"/>
</dbReference>
<proteinExistence type="predicted"/>
<accession>A0A5M3WGX5</accession>
<reference evidence="1 2" key="1">
    <citation type="submission" date="2019-10" db="EMBL/GenBank/DDBJ databases">
        <title>Whole genome shotgun sequence of Acrocarpospora macrocephala NBRC 16266.</title>
        <authorList>
            <person name="Ichikawa N."/>
            <person name="Kimura A."/>
            <person name="Kitahashi Y."/>
            <person name="Komaki H."/>
            <person name="Oguchi A."/>
        </authorList>
    </citation>
    <scope>NUCLEOTIDE SEQUENCE [LARGE SCALE GENOMIC DNA]</scope>
    <source>
        <strain evidence="1 2">NBRC 16266</strain>
    </source>
</reference>
<keyword evidence="2" id="KW-1185">Reference proteome</keyword>